<name>A0A402BF76_9CHLR</name>
<comment type="caution">
    <text evidence="1">The sequence shown here is derived from an EMBL/GenBank/DDBJ whole genome shotgun (WGS) entry which is preliminary data.</text>
</comment>
<dbReference type="RefSeq" id="WP_126630141.1">
    <property type="nucleotide sequence ID" value="NZ_BIFT01000002.1"/>
</dbReference>
<organism evidence="1 2">
    <name type="scientific">Dictyobacter alpinus</name>
    <dbReference type="NCBI Taxonomy" id="2014873"/>
    <lineage>
        <taxon>Bacteria</taxon>
        <taxon>Bacillati</taxon>
        <taxon>Chloroflexota</taxon>
        <taxon>Ktedonobacteria</taxon>
        <taxon>Ktedonobacterales</taxon>
        <taxon>Dictyobacteraceae</taxon>
        <taxon>Dictyobacter</taxon>
    </lineage>
</organism>
<dbReference type="AlphaFoldDB" id="A0A402BF76"/>
<sequence>MDYKRGYRQEAFSYQTNKDESKVFVYWRGKQVTILKDKETKKFLRKIEGMEHKEAQLVMAKLTGNFKRGNERDSKRRML</sequence>
<keyword evidence="2" id="KW-1185">Reference proteome</keyword>
<dbReference type="OrthoDB" id="1707920at2"/>
<protein>
    <submittedName>
        <fullName evidence="1">Uncharacterized protein</fullName>
    </submittedName>
</protein>
<proteinExistence type="predicted"/>
<dbReference type="EMBL" id="BIFT01000002">
    <property type="protein sequence ID" value="GCE29966.1"/>
    <property type="molecule type" value="Genomic_DNA"/>
</dbReference>
<accession>A0A402BF76</accession>
<reference evidence="2" key="1">
    <citation type="submission" date="2018-12" db="EMBL/GenBank/DDBJ databases">
        <title>Tengunoibacter tsumagoiensis gen. nov., sp. nov., Dictyobacter kobayashii sp. nov., D. alpinus sp. nov., and D. joshuensis sp. nov. and description of Dictyobacteraceae fam. nov. within the order Ktedonobacterales isolated from Tengu-no-mugimeshi.</title>
        <authorList>
            <person name="Wang C.M."/>
            <person name="Zheng Y."/>
            <person name="Sakai Y."/>
            <person name="Toyoda A."/>
            <person name="Minakuchi Y."/>
            <person name="Abe K."/>
            <person name="Yokota A."/>
            <person name="Yabe S."/>
        </authorList>
    </citation>
    <scope>NUCLEOTIDE SEQUENCE [LARGE SCALE GENOMIC DNA]</scope>
    <source>
        <strain evidence="2">Uno16</strain>
    </source>
</reference>
<evidence type="ECO:0000313" key="2">
    <source>
        <dbReference type="Proteomes" id="UP000287171"/>
    </source>
</evidence>
<dbReference type="Proteomes" id="UP000287171">
    <property type="component" value="Unassembled WGS sequence"/>
</dbReference>
<evidence type="ECO:0000313" key="1">
    <source>
        <dbReference type="EMBL" id="GCE29966.1"/>
    </source>
</evidence>
<gene>
    <name evidence="1" type="ORF">KDA_54500</name>
</gene>